<evidence type="ECO:0000313" key="1">
    <source>
        <dbReference type="EMBL" id="MDZ5609293.1"/>
    </source>
</evidence>
<accession>A0ABU5K0P8</accession>
<name>A0ABU5K0P8_9BACI</name>
<protein>
    <submittedName>
        <fullName evidence="1">Uncharacterized protein</fullName>
    </submittedName>
</protein>
<comment type="caution">
    <text evidence="1">The sequence shown here is derived from an EMBL/GenBank/DDBJ whole genome shotgun (WGS) entry which is preliminary data.</text>
</comment>
<gene>
    <name evidence="1" type="ORF">U2I54_20055</name>
</gene>
<keyword evidence="2" id="KW-1185">Reference proteome</keyword>
<proteinExistence type="predicted"/>
<organism evidence="1 2">
    <name type="scientific">Bacillus bingmayongensis</name>
    <dbReference type="NCBI Taxonomy" id="1150157"/>
    <lineage>
        <taxon>Bacteria</taxon>
        <taxon>Bacillati</taxon>
        <taxon>Bacillota</taxon>
        <taxon>Bacilli</taxon>
        <taxon>Bacillales</taxon>
        <taxon>Bacillaceae</taxon>
        <taxon>Bacillus</taxon>
    </lineage>
</organism>
<reference evidence="2" key="1">
    <citation type="submission" date="2023-11" db="EMBL/GenBank/DDBJ databases">
        <title>Genome Sequence of Bacillus pseudomycoides stain BUPM19.</title>
        <authorList>
            <person name="Farhat A."/>
        </authorList>
    </citation>
    <scope>NUCLEOTIDE SEQUENCE [LARGE SCALE GENOMIC DNA]</scope>
    <source>
        <strain evidence="2">BUPM19</strain>
    </source>
</reference>
<dbReference type="EMBL" id="JAXOVW010000056">
    <property type="protein sequence ID" value="MDZ5609293.1"/>
    <property type="molecule type" value="Genomic_DNA"/>
</dbReference>
<sequence>MFQNNGGKCNHSAISCPVPGSASVPFPGTAPSPTPVTTPQLFFTPLPPNPPTIALPENTSNITIMEFLVPARVVAERPRAQLDATISTELSVDTGNGNGGSIDFFDVDNITYQLFRNNTLLTDTVVSGNYQIGSGDNRFFTFNSTFTWVDHPIDPIAPIDPIHPTDPVRYRIVANVGNYSEGVSAEVRNRGFVGVLYPNDPVAPTGPI</sequence>
<dbReference type="RefSeq" id="WP_374218808.1">
    <property type="nucleotide sequence ID" value="NZ_JAXOVW010000056.1"/>
</dbReference>
<evidence type="ECO:0000313" key="2">
    <source>
        <dbReference type="Proteomes" id="UP001291930"/>
    </source>
</evidence>
<dbReference type="Proteomes" id="UP001291930">
    <property type="component" value="Unassembled WGS sequence"/>
</dbReference>